<feature type="region of interest" description="Disordered" evidence="1">
    <location>
        <begin position="72"/>
        <end position="675"/>
    </location>
</feature>
<feature type="region of interest" description="Disordered" evidence="1">
    <location>
        <begin position="1238"/>
        <end position="1274"/>
    </location>
</feature>
<evidence type="ECO:0000256" key="2">
    <source>
        <dbReference type="SAM" id="SignalP"/>
    </source>
</evidence>
<accession>A0A6V7HFR6</accession>
<dbReference type="Proteomes" id="UP000752696">
    <property type="component" value="Unassembled WGS sequence"/>
</dbReference>
<feature type="region of interest" description="Disordered" evidence="1">
    <location>
        <begin position="911"/>
        <end position="934"/>
    </location>
</feature>
<evidence type="ECO:0000313" key="4">
    <source>
        <dbReference type="Proteomes" id="UP000752696"/>
    </source>
</evidence>
<name>A0A6V7HFR6_9HYME</name>
<protein>
    <submittedName>
        <fullName evidence="3">Uncharacterized protein</fullName>
    </submittedName>
</protein>
<feature type="non-terminal residue" evidence="3">
    <location>
        <position position="1334"/>
    </location>
</feature>
<feature type="chain" id="PRO_5028084384" evidence="2">
    <location>
        <begin position="20"/>
        <end position="1334"/>
    </location>
</feature>
<feature type="compositionally biased region" description="Pro residues" evidence="1">
    <location>
        <begin position="175"/>
        <end position="571"/>
    </location>
</feature>
<reference evidence="3" key="1">
    <citation type="submission" date="2020-07" db="EMBL/GenBank/DDBJ databases">
        <authorList>
            <person name="Nazaruddin N."/>
        </authorList>
    </citation>
    <scope>NUCLEOTIDE SEQUENCE</scope>
</reference>
<comment type="caution">
    <text evidence="3">The sequence shown here is derived from an EMBL/GenBank/DDBJ whole genome shotgun (WGS) entry which is preliminary data.</text>
</comment>
<feature type="compositionally biased region" description="Polar residues" evidence="1">
    <location>
        <begin position="1256"/>
        <end position="1265"/>
    </location>
</feature>
<feature type="compositionally biased region" description="Polar residues" evidence="1">
    <location>
        <begin position="112"/>
        <end position="134"/>
    </location>
</feature>
<feature type="compositionally biased region" description="Pro residues" evidence="1">
    <location>
        <begin position="651"/>
        <end position="662"/>
    </location>
</feature>
<sequence>RILWIATIVAVLSTHHAQASSEKSKRAIASNGGYVYPQPDVIFTLPTQSTSRTPTVTLPTVTTEHIYTIPSRDVTPSYQTPYRTPSTPRPTSYSYSTPPTFTTPRTSPYSYQTPSRYKTTYRPTVAPPSTQTISYFPPSTDRPRTTPGFTPRPTLPPQPRPSPGYDYQTPEKPLTLPPYRPPPTPQPPRTPAPPTPPPYRPPSPPQTPRPPTPPPYVPPSPPQPPRPPTPPPYVPPSPPQPPRPPTPPPYVPPPPQPPRPPTPPPYVPPSPPPRPPTPPPYLPPSPPQPPRPPTPPPYGPPSPPQTPRPPIPPPYGPPTRPPPPYGPPSPPQTPRLPTPPPYRPPISPPQTPRPPTSPPTPPPPLPPQPPQTPIPRPPPRPPVTPYLPPSPPQPPTPRPTLPPPPPPPPPKTPPPLPPQTPRPPAPPQPPRTPPPPLPGPHFPPSPPGYLPPPPRPPIPPPYVPPSPPQPPRPPTPPPYVPPSPPQPPRPPTPPPYPPRPPTPPPYLPPSPPQPPRPPTPPPYVPPSPPQPPRPPTPPPYVPPSPPHPPRPPTPPPYVPPTVPPRTPPPYTRPSTQGSSYLPPDQSTTGIFTRPTHRTPSTVYPTPSIITTHRTPSTVYPTPSVITTERTPITSRFTTGTPYEPSSYSPGTRPPPYLPPSTPSTPRVTVTPPPPPTPIYTLEPTSTIYTPPPTGEPAPPPTLPPTTQRSTGYFYPIPENPFELPPFMRRKDMLETGRRTAISTSQLGLYSDHGDRYHRSRYSSVTRKIAIGVMVVVAVVLIGIFLYDFSSASSVNSKLNQETKHMYILQNALRKPSNFTKKLFNSTVSPEVNRTSSIYIQDRLDNDGNLFPYDETSDQKAADAEFKSQNLDNFKLRRRVLKSAENKMDEPAEGKQLFDNHAIVYRVRQRHKHPELEEDESSEENRPAPFHWELKTPHPTAFKRPRYPQLTQYRYSHASRNIQDIIKYLTNDADLSNRGIKFTGVYVNPKKYDLYPGAGEMMSNSDRSEEDEGSYTLNEDPFYQYKPKHPADVNLLATSNVRFSPMGLHRYNYDAYGRPSSYYKPTSMESMYENPIPYPSNYAKKRKPQPFSVMLDIYPITDIAEQNKKGNRPKQTVMDDYELRRPIQYNRGPKFYSPPPQSLPAQAMTDEEERQQMIFHLNLYPRKKNKMSRYDIIHKSESMAPEERQQFVDKVWSPLETIAKHLAVEQSKFINNEGSSFATTRYQETHLDDKDEVEQLQKTHDPAELKKNENPDDSTTVPANHKSNADEDYASTEKYALDAQKIVGTTTESECDDCKTTAVSKEMKVNDTECIEDLKDIDTVEGFKRFDDSVS</sequence>
<dbReference type="OrthoDB" id="45313at2759"/>
<feature type="compositionally biased region" description="Polar residues" evidence="1">
    <location>
        <begin position="576"/>
        <end position="590"/>
    </location>
</feature>
<dbReference type="EMBL" id="CAJDYZ010011475">
    <property type="protein sequence ID" value="CAD1479530.1"/>
    <property type="molecule type" value="Genomic_DNA"/>
</dbReference>
<feature type="compositionally biased region" description="Basic and acidic residues" evidence="1">
    <location>
        <begin position="1238"/>
        <end position="1253"/>
    </location>
</feature>
<feature type="signal peptide" evidence="2">
    <location>
        <begin position="1"/>
        <end position="19"/>
    </location>
</feature>
<feature type="compositionally biased region" description="Low complexity" evidence="1">
    <location>
        <begin position="75"/>
        <end position="111"/>
    </location>
</feature>
<organism evidence="3 4">
    <name type="scientific">Heterotrigona itama</name>
    <dbReference type="NCBI Taxonomy" id="395501"/>
    <lineage>
        <taxon>Eukaryota</taxon>
        <taxon>Metazoa</taxon>
        <taxon>Ecdysozoa</taxon>
        <taxon>Arthropoda</taxon>
        <taxon>Hexapoda</taxon>
        <taxon>Insecta</taxon>
        <taxon>Pterygota</taxon>
        <taxon>Neoptera</taxon>
        <taxon>Endopterygota</taxon>
        <taxon>Hymenoptera</taxon>
        <taxon>Apocrita</taxon>
        <taxon>Aculeata</taxon>
        <taxon>Apoidea</taxon>
        <taxon>Anthophila</taxon>
        <taxon>Apidae</taxon>
        <taxon>Heterotrigona</taxon>
    </lineage>
</organism>
<keyword evidence="4" id="KW-1185">Reference proteome</keyword>
<evidence type="ECO:0000256" key="1">
    <source>
        <dbReference type="SAM" id="MobiDB-lite"/>
    </source>
</evidence>
<gene>
    <name evidence="3" type="ORF">MHI_LOCUS867236</name>
</gene>
<feature type="compositionally biased region" description="Polar residues" evidence="1">
    <location>
        <begin position="597"/>
        <end position="647"/>
    </location>
</feature>
<dbReference type="PRINTS" id="PR01217">
    <property type="entry name" value="PRICHEXTENSN"/>
</dbReference>
<feature type="compositionally biased region" description="Pro residues" evidence="1">
    <location>
        <begin position="153"/>
        <end position="162"/>
    </location>
</feature>
<keyword evidence="2" id="KW-0732">Signal</keyword>
<evidence type="ECO:0000313" key="3">
    <source>
        <dbReference type="EMBL" id="CAD1479530.1"/>
    </source>
</evidence>
<proteinExistence type="predicted"/>